<feature type="region of interest" description="Disordered" evidence="2">
    <location>
        <begin position="96"/>
        <end position="124"/>
    </location>
</feature>
<dbReference type="SMART" id="SM00066">
    <property type="entry name" value="GAL4"/>
    <property type="match status" value="1"/>
</dbReference>
<dbReference type="Proteomes" id="UP001302602">
    <property type="component" value="Unassembled WGS sequence"/>
</dbReference>
<keyword evidence="1" id="KW-0539">Nucleus</keyword>
<dbReference type="PROSITE" id="PS00463">
    <property type="entry name" value="ZN2_CY6_FUNGAL_1"/>
    <property type="match status" value="1"/>
</dbReference>
<dbReference type="EMBL" id="MU853274">
    <property type="protein sequence ID" value="KAK4118272.1"/>
    <property type="molecule type" value="Genomic_DNA"/>
</dbReference>
<name>A0AAN6TPK7_9PEZI</name>
<dbReference type="InterPro" id="IPR036864">
    <property type="entry name" value="Zn2-C6_fun-type_DNA-bd_sf"/>
</dbReference>
<dbReference type="PROSITE" id="PS50048">
    <property type="entry name" value="ZN2_CY6_FUNGAL_2"/>
    <property type="match status" value="1"/>
</dbReference>
<feature type="region of interest" description="Disordered" evidence="2">
    <location>
        <begin position="386"/>
        <end position="461"/>
    </location>
</feature>
<dbReference type="AlphaFoldDB" id="A0AAN6TPK7"/>
<dbReference type="GeneID" id="87823970"/>
<sequence length="563" mass="60920">MDRDIVLRDACDACHRRKMRCPSEGAGACANCRRTGQVCQFSPRSEMGRPRLNNRAGKRDQQRRTGKPANTHTQPRASSAVAITSTTTAAAPEVAVGVAHSAREDTAPLSRTDRDPVYRMEETQTETRAIQETGKAKHLNVDATDGDAAMMEGGVWDLASTDAPSSWGSGLMEGLSTSIPDAHSFCDSWVPDMSPSATSMALYHQTLATFARFDEPNQTAASPRPHRTSDNTTNAAATSNSPTLVLCSNPTTSSSNSPSLFRDVRPSFSTDSLLDAYSELSHILYALRKFSSPAVAQITGSECLPLTGGNCSSSKQQTPCQAQQHRTLDKAFFMVSSLCDIISWLASSPLPPGSSELPCLMLVASVSATVVDMYRKTAEVFMDAASRPAPPSRYYPHHQRQHLSHSGQQQQRHRPEVLTPTSPADAGKCPIGSSASNGNGNGHDRAGSGSTGEANPSSVLSLGGTQQHLQMVSDATIMELHLAQLQKGLAMLQGTAHILAKERPPRQHQQGKKHYYEDDVSRAGGNGDFKSNTFDDDSQTLAQLEQVRATLREFVDEWRHRMQ</sequence>
<dbReference type="CDD" id="cd00067">
    <property type="entry name" value="GAL4"/>
    <property type="match status" value="1"/>
</dbReference>
<feature type="region of interest" description="Disordered" evidence="2">
    <location>
        <begin position="43"/>
        <end position="81"/>
    </location>
</feature>
<dbReference type="RefSeq" id="XP_062642045.1">
    <property type="nucleotide sequence ID" value="XM_062787200.1"/>
</dbReference>
<comment type="caution">
    <text evidence="4">The sequence shown here is derived from an EMBL/GenBank/DDBJ whole genome shotgun (WGS) entry which is preliminary data.</text>
</comment>
<dbReference type="Pfam" id="PF00172">
    <property type="entry name" value="Zn_clus"/>
    <property type="match status" value="1"/>
</dbReference>
<gene>
    <name evidence="4" type="ORF">N657DRAFT_403505</name>
</gene>
<feature type="domain" description="Zn(2)-C6 fungal-type" evidence="3">
    <location>
        <begin position="10"/>
        <end position="41"/>
    </location>
</feature>
<dbReference type="GO" id="GO:0000981">
    <property type="term" value="F:DNA-binding transcription factor activity, RNA polymerase II-specific"/>
    <property type="evidence" value="ECO:0007669"/>
    <property type="project" value="InterPro"/>
</dbReference>
<keyword evidence="5" id="KW-1185">Reference proteome</keyword>
<feature type="compositionally biased region" description="Basic and acidic residues" evidence="2">
    <location>
        <begin position="101"/>
        <end position="122"/>
    </location>
</feature>
<dbReference type="GO" id="GO:0008270">
    <property type="term" value="F:zinc ion binding"/>
    <property type="evidence" value="ECO:0007669"/>
    <property type="project" value="InterPro"/>
</dbReference>
<protein>
    <recommendedName>
        <fullName evidence="3">Zn(2)-C6 fungal-type domain-containing protein</fullName>
    </recommendedName>
</protein>
<organism evidence="4 5">
    <name type="scientific">Parathielavia appendiculata</name>
    <dbReference type="NCBI Taxonomy" id="2587402"/>
    <lineage>
        <taxon>Eukaryota</taxon>
        <taxon>Fungi</taxon>
        <taxon>Dikarya</taxon>
        <taxon>Ascomycota</taxon>
        <taxon>Pezizomycotina</taxon>
        <taxon>Sordariomycetes</taxon>
        <taxon>Sordariomycetidae</taxon>
        <taxon>Sordariales</taxon>
        <taxon>Chaetomiaceae</taxon>
        <taxon>Parathielavia</taxon>
    </lineage>
</organism>
<accession>A0AAN6TPK7</accession>
<dbReference type="Gene3D" id="4.10.240.10">
    <property type="entry name" value="Zn(2)-C6 fungal-type DNA-binding domain"/>
    <property type="match status" value="1"/>
</dbReference>
<reference evidence="4" key="2">
    <citation type="submission" date="2023-05" db="EMBL/GenBank/DDBJ databases">
        <authorList>
            <consortium name="Lawrence Berkeley National Laboratory"/>
            <person name="Steindorff A."/>
            <person name="Hensen N."/>
            <person name="Bonometti L."/>
            <person name="Westerberg I."/>
            <person name="Brannstrom I.O."/>
            <person name="Guillou S."/>
            <person name="Cros-Aarteil S."/>
            <person name="Calhoun S."/>
            <person name="Haridas S."/>
            <person name="Kuo A."/>
            <person name="Mondo S."/>
            <person name="Pangilinan J."/>
            <person name="Riley R."/>
            <person name="Labutti K."/>
            <person name="Andreopoulos B."/>
            <person name="Lipzen A."/>
            <person name="Chen C."/>
            <person name="Yanf M."/>
            <person name="Daum C."/>
            <person name="Ng V."/>
            <person name="Clum A."/>
            <person name="Ohm R."/>
            <person name="Martin F."/>
            <person name="Silar P."/>
            <person name="Natvig D."/>
            <person name="Lalanne C."/>
            <person name="Gautier V."/>
            <person name="Ament-Velasquez S.L."/>
            <person name="Kruys A."/>
            <person name="Hutchinson M.I."/>
            <person name="Powell A.J."/>
            <person name="Barry K."/>
            <person name="Miller A.N."/>
            <person name="Grigoriev I.V."/>
            <person name="Debuchy R."/>
            <person name="Gladieux P."/>
            <person name="Thoren M.H."/>
            <person name="Johannesson H."/>
        </authorList>
    </citation>
    <scope>NUCLEOTIDE SEQUENCE</scope>
    <source>
        <strain evidence="4">CBS 731.68</strain>
    </source>
</reference>
<feature type="compositionally biased region" description="Low complexity" evidence="2">
    <location>
        <begin position="230"/>
        <end position="259"/>
    </location>
</feature>
<evidence type="ECO:0000313" key="4">
    <source>
        <dbReference type="EMBL" id="KAK4118272.1"/>
    </source>
</evidence>
<dbReference type="InterPro" id="IPR001138">
    <property type="entry name" value="Zn2Cys6_DnaBD"/>
</dbReference>
<evidence type="ECO:0000256" key="2">
    <source>
        <dbReference type="SAM" id="MobiDB-lite"/>
    </source>
</evidence>
<dbReference type="SUPFAM" id="SSF57701">
    <property type="entry name" value="Zn2/Cys6 DNA-binding domain"/>
    <property type="match status" value="1"/>
</dbReference>
<evidence type="ECO:0000313" key="5">
    <source>
        <dbReference type="Proteomes" id="UP001302602"/>
    </source>
</evidence>
<proteinExistence type="predicted"/>
<feature type="compositionally biased region" description="Polar residues" evidence="2">
    <location>
        <begin position="451"/>
        <end position="461"/>
    </location>
</feature>
<evidence type="ECO:0000256" key="1">
    <source>
        <dbReference type="ARBA" id="ARBA00023242"/>
    </source>
</evidence>
<evidence type="ECO:0000259" key="3">
    <source>
        <dbReference type="PROSITE" id="PS50048"/>
    </source>
</evidence>
<feature type="region of interest" description="Disordered" evidence="2">
    <location>
        <begin position="214"/>
        <end position="259"/>
    </location>
</feature>
<reference evidence="4" key="1">
    <citation type="journal article" date="2023" name="Mol. Phylogenet. Evol.">
        <title>Genome-scale phylogeny and comparative genomics of the fungal order Sordariales.</title>
        <authorList>
            <person name="Hensen N."/>
            <person name="Bonometti L."/>
            <person name="Westerberg I."/>
            <person name="Brannstrom I.O."/>
            <person name="Guillou S."/>
            <person name="Cros-Aarteil S."/>
            <person name="Calhoun S."/>
            <person name="Haridas S."/>
            <person name="Kuo A."/>
            <person name="Mondo S."/>
            <person name="Pangilinan J."/>
            <person name="Riley R."/>
            <person name="LaButti K."/>
            <person name="Andreopoulos B."/>
            <person name="Lipzen A."/>
            <person name="Chen C."/>
            <person name="Yan M."/>
            <person name="Daum C."/>
            <person name="Ng V."/>
            <person name="Clum A."/>
            <person name="Steindorff A."/>
            <person name="Ohm R.A."/>
            <person name="Martin F."/>
            <person name="Silar P."/>
            <person name="Natvig D.O."/>
            <person name="Lalanne C."/>
            <person name="Gautier V."/>
            <person name="Ament-Velasquez S.L."/>
            <person name="Kruys A."/>
            <person name="Hutchinson M.I."/>
            <person name="Powell A.J."/>
            <person name="Barry K."/>
            <person name="Miller A.N."/>
            <person name="Grigoriev I.V."/>
            <person name="Debuchy R."/>
            <person name="Gladieux P."/>
            <person name="Hiltunen Thoren M."/>
            <person name="Johannesson H."/>
        </authorList>
    </citation>
    <scope>NUCLEOTIDE SEQUENCE</scope>
    <source>
        <strain evidence="4">CBS 731.68</strain>
    </source>
</reference>